<feature type="chain" id="PRO_5013199418" evidence="1">
    <location>
        <begin position="21"/>
        <end position="205"/>
    </location>
</feature>
<feature type="signal peptide" evidence="1">
    <location>
        <begin position="1"/>
        <end position="20"/>
    </location>
</feature>
<dbReference type="AlphaFoldDB" id="A0A1L3ZXZ3"/>
<evidence type="ECO:0000313" key="2">
    <source>
        <dbReference type="EMBL" id="API60485.1"/>
    </source>
</evidence>
<dbReference type="Proteomes" id="UP000182063">
    <property type="component" value="Chromosome"/>
</dbReference>
<organism evidence="2 3">
    <name type="scientific">Tardibacter chloracetimidivorans</name>
    <dbReference type="NCBI Taxonomy" id="1921510"/>
    <lineage>
        <taxon>Bacteria</taxon>
        <taxon>Pseudomonadati</taxon>
        <taxon>Pseudomonadota</taxon>
        <taxon>Alphaproteobacteria</taxon>
        <taxon>Sphingomonadales</taxon>
        <taxon>Sphingomonadaceae</taxon>
        <taxon>Tardibacter</taxon>
    </lineage>
</organism>
<keyword evidence="1" id="KW-0732">Signal</keyword>
<evidence type="ECO:0000256" key="1">
    <source>
        <dbReference type="SAM" id="SignalP"/>
    </source>
</evidence>
<reference evidence="3" key="1">
    <citation type="submission" date="2016-11" db="EMBL/GenBank/DDBJ databases">
        <title>Complete Genome Sequence of alachlor-degrading Sphingomonas sp. strain JJ-A5.</title>
        <authorList>
            <person name="Lee H."/>
            <person name="Ka J.-O."/>
        </authorList>
    </citation>
    <scope>NUCLEOTIDE SEQUENCE [LARGE SCALE GENOMIC DNA]</scope>
    <source>
        <strain evidence="3">JJ-A5</strain>
    </source>
</reference>
<evidence type="ECO:0000313" key="3">
    <source>
        <dbReference type="Proteomes" id="UP000182063"/>
    </source>
</evidence>
<keyword evidence="3" id="KW-1185">Reference proteome</keyword>
<name>A0A1L3ZXZ3_9SPHN</name>
<accession>A0A1L3ZXZ3</accession>
<gene>
    <name evidence="2" type="ORF">BSL82_15315</name>
</gene>
<proteinExistence type="predicted"/>
<dbReference type="KEGG" id="sphj:BSL82_15315"/>
<sequence length="205" mass="22405">MYHFLLIILSSMLLATAAEARQVTPIQPLNLIAGQPVRITGMDLDFTPELRAELTASEAKAARRRAEAGLAPLDPHSYPSGPRDGALYATMPFKQMFPLVIRDVIRDWKLEEGRPVFLRITLDRYKTADAAIAILLASNSDILEGSVEVVDATTAASLGSFRVKVRNSHGGWGGMLIRGGGIREKLAEEFGLELARHVSGRKRKG</sequence>
<dbReference type="EMBL" id="CP018221">
    <property type="protein sequence ID" value="API60485.1"/>
    <property type="molecule type" value="Genomic_DNA"/>
</dbReference>
<protein>
    <submittedName>
        <fullName evidence="2">Uncharacterized protein</fullName>
    </submittedName>
</protein>